<dbReference type="EMBL" id="JABXBU010002228">
    <property type="protein sequence ID" value="KAF8770913.1"/>
    <property type="molecule type" value="Genomic_DNA"/>
</dbReference>
<feature type="chain" id="PRO_5035805752" evidence="2">
    <location>
        <begin position="22"/>
        <end position="399"/>
    </location>
</feature>
<gene>
    <name evidence="3" type="ORF">HNY73_018390</name>
</gene>
<feature type="region of interest" description="Disordered" evidence="1">
    <location>
        <begin position="22"/>
        <end position="141"/>
    </location>
</feature>
<evidence type="ECO:0000313" key="4">
    <source>
        <dbReference type="Proteomes" id="UP000807504"/>
    </source>
</evidence>
<reference evidence="3" key="2">
    <citation type="submission" date="2020-06" db="EMBL/GenBank/DDBJ databases">
        <authorList>
            <person name="Sheffer M."/>
        </authorList>
    </citation>
    <scope>NUCLEOTIDE SEQUENCE</scope>
</reference>
<feature type="compositionally biased region" description="Low complexity" evidence="1">
    <location>
        <begin position="131"/>
        <end position="141"/>
    </location>
</feature>
<dbReference type="Proteomes" id="UP000807504">
    <property type="component" value="Unassembled WGS sequence"/>
</dbReference>
<organism evidence="3 4">
    <name type="scientific">Argiope bruennichi</name>
    <name type="common">Wasp spider</name>
    <name type="synonym">Aranea bruennichi</name>
    <dbReference type="NCBI Taxonomy" id="94029"/>
    <lineage>
        <taxon>Eukaryota</taxon>
        <taxon>Metazoa</taxon>
        <taxon>Ecdysozoa</taxon>
        <taxon>Arthropoda</taxon>
        <taxon>Chelicerata</taxon>
        <taxon>Arachnida</taxon>
        <taxon>Araneae</taxon>
        <taxon>Araneomorphae</taxon>
        <taxon>Entelegynae</taxon>
        <taxon>Araneoidea</taxon>
        <taxon>Araneidae</taxon>
        <taxon>Argiope</taxon>
    </lineage>
</organism>
<feature type="region of interest" description="Disordered" evidence="1">
    <location>
        <begin position="157"/>
        <end position="176"/>
    </location>
</feature>
<comment type="caution">
    <text evidence="3">The sequence shown here is derived from an EMBL/GenBank/DDBJ whole genome shotgun (WGS) entry which is preliminary data.</text>
</comment>
<evidence type="ECO:0000256" key="2">
    <source>
        <dbReference type="SAM" id="SignalP"/>
    </source>
</evidence>
<dbReference type="AlphaFoldDB" id="A0A8T0EE33"/>
<feature type="region of interest" description="Disordered" evidence="1">
    <location>
        <begin position="270"/>
        <end position="304"/>
    </location>
</feature>
<sequence length="399" mass="42266">MNLFMTILLVFCAGFFVLSEGRGGGGRSSSSGGWRSSGSSWGSSSSSSSSSGSSWGSSSSSSGNSWGSPWGSSSVSSGSSGSRPGSPIGRRDNPSGVSPSIGNSPPSSMIRSNKPGKQTSSSNPDDDPIFSSRGSQSSGLSNARLWRRNSWIRYNRPYSSGRSSSDDDFEGSSSGTNATYVAENPAPTIYDMIPDCEALGAAMWAKYDELTQSGEMSFNSCEDVDNPDVCIRQDIEKVRCAVTESIPKECMDKILTFVRGGGDISALVNSQEDVGPDGPGDPEGLPERPFGHGGLRGPGGKHGIPPPPHPISILELFPGCANMAQAMREAHKEMMRDHKIGPRSCRGSDDFHACWRRSMETIRCEITEKPSGDCMDQLNAFMQGNVCSSASAERSSLDD</sequence>
<feature type="signal peptide" evidence="2">
    <location>
        <begin position="1"/>
        <end position="21"/>
    </location>
</feature>
<reference evidence="3" key="1">
    <citation type="journal article" date="2020" name="bioRxiv">
        <title>Chromosome-level reference genome of the European wasp spider Argiope bruennichi: a resource for studies on range expansion and evolutionary adaptation.</title>
        <authorList>
            <person name="Sheffer M.M."/>
            <person name="Hoppe A."/>
            <person name="Krehenwinkel H."/>
            <person name="Uhl G."/>
            <person name="Kuss A.W."/>
            <person name="Jensen L."/>
            <person name="Jensen C."/>
            <person name="Gillespie R.G."/>
            <person name="Hoff K.J."/>
            <person name="Prost S."/>
        </authorList>
    </citation>
    <scope>NUCLEOTIDE SEQUENCE</scope>
</reference>
<protein>
    <submittedName>
        <fullName evidence="3">Uncharacterized protein</fullName>
    </submittedName>
</protein>
<keyword evidence="2" id="KW-0732">Signal</keyword>
<feature type="compositionally biased region" description="Polar residues" evidence="1">
    <location>
        <begin position="95"/>
        <end position="123"/>
    </location>
</feature>
<feature type="compositionally biased region" description="Gly residues" evidence="1">
    <location>
        <begin position="291"/>
        <end position="302"/>
    </location>
</feature>
<evidence type="ECO:0000313" key="3">
    <source>
        <dbReference type="EMBL" id="KAF8770913.1"/>
    </source>
</evidence>
<accession>A0A8T0EE33</accession>
<keyword evidence="4" id="KW-1185">Reference proteome</keyword>
<feature type="compositionally biased region" description="Low complexity" evidence="1">
    <location>
        <begin position="28"/>
        <end position="86"/>
    </location>
</feature>
<evidence type="ECO:0000256" key="1">
    <source>
        <dbReference type="SAM" id="MobiDB-lite"/>
    </source>
</evidence>
<proteinExistence type="predicted"/>
<name>A0A8T0EE33_ARGBR</name>